<dbReference type="PIRSF" id="PIRSF006221">
    <property type="entry name" value="Ketosamine-3-kinase"/>
    <property type="match status" value="1"/>
</dbReference>
<dbReference type="PANTHER" id="PTHR12149:SF8">
    <property type="entry name" value="PROTEIN-RIBULOSAMINE 3-KINASE"/>
    <property type="match status" value="1"/>
</dbReference>
<dbReference type="PANTHER" id="PTHR12149">
    <property type="entry name" value="FRUCTOSAMINE 3 KINASE-RELATED PROTEIN"/>
    <property type="match status" value="1"/>
</dbReference>
<dbReference type="Gene3D" id="3.30.200.20">
    <property type="entry name" value="Phosphorylase Kinase, domain 1"/>
    <property type="match status" value="1"/>
</dbReference>
<dbReference type="InterPro" id="IPR016477">
    <property type="entry name" value="Fructo-/Ketosamine-3-kinase"/>
</dbReference>
<dbReference type="Gene3D" id="3.90.1200.10">
    <property type="match status" value="1"/>
</dbReference>
<proteinExistence type="inferred from homology"/>
<sequence length="300" mass="34501">MLARQLLSAVTTALSQQGVPKPIQQIHPVSGGDIGHSFRLETGFDRYFFKYRQDVPTNFFTAERTGLELLARGSTAVRSPRVIAHEGPEQQPGTGWILMEWVDSNPSPPTVVAEILGQGLAEIHRQTAPAFGLEKDNFIGLFPQVNGWMDRWTDFYRERRLTPQLELARKRKHLPLRRERLLTYLIDHLDKWLQDPSIRPSLLHGDLWGGNWMAGPDGVPYLIDPAAYYGHREVDLAFSQLFGGFPTRFYEAYQETWPLDPGYEERKPLYQLYYLLVHLNLFGESYGPSVDRILEQYAKE</sequence>
<keyword evidence="3" id="KW-1185">Reference proteome</keyword>
<dbReference type="GO" id="GO:0016301">
    <property type="term" value="F:kinase activity"/>
    <property type="evidence" value="ECO:0007669"/>
    <property type="project" value="UniProtKB-UniRule"/>
</dbReference>
<dbReference type="STRING" id="1236220.SAMN04488112_104101"/>
<keyword evidence="1 2" id="KW-0418">Kinase</keyword>
<evidence type="ECO:0000256" key="1">
    <source>
        <dbReference type="PIRNR" id="PIRNR006221"/>
    </source>
</evidence>
<dbReference type="SUPFAM" id="SSF56112">
    <property type="entry name" value="Protein kinase-like (PK-like)"/>
    <property type="match status" value="1"/>
</dbReference>
<protein>
    <submittedName>
        <fullName evidence="2">Fructosamine-3-kinase</fullName>
    </submittedName>
</protein>
<gene>
    <name evidence="2" type="ORF">SAMN04488112_104101</name>
</gene>
<evidence type="ECO:0000313" key="3">
    <source>
        <dbReference type="Proteomes" id="UP000199387"/>
    </source>
</evidence>
<dbReference type="OrthoDB" id="5291879at2"/>
<evidence type="ECO:0000313" key="2">
    <source>
        <dbReference type="EMBL" id="SDC19761.1"/>
    </source>
</evidence>
<dbReference type="EMBL" id="FMZA01000004">
    <property type="protein sequence ID" value="SDC19761.1"/>
    <property type="molecule type" value="Genomic_DNA"/>
</dbReference>
<keyword evidence="1" id="KW-0808">Transferase</keyword>
<dbReference type="RefSeq" id="WP_091566914.1">
    <property type="nucleotide sequence ID" value="NZ_FMZA01000004.1"/>
</dbReference>
<dbReference type="Pfam" id="PF03881">
    <property type="entry name" value="Fructosamin_kin"/>
    <property type="match status" value="1"/>
</dbReference>
<dbReference type="AlphaFoldDB" id="A0A1G6JM68"/>
<comment type="similarity">
    <text evidence="1">Belongs to the fructosamine kinase family.</text>
</comment>
<dbReference type="InterPro" id="IPR011009">
    <property type="entry name" value="Kinase-like_dom_sf"/>
</dbReference>
<dbReference type="Proteomes" id="UP000199387">
    <property type="component" value="Unassembled WGS sequence"/>
</dbReference>
<name>A0A1G6JM68_9BACL</name>
<organism evidence="2 3">
    <name type="scientific">Melghirimyces thermohalophilus</name>
    <dbReference type="NCBI Taxonomy" id="1236220"/>
    <lineage>
        <taxon>Bacteria</taxon>
        <taxon>Bacillati</taxon>
        <taxon>Bacillota</taxon>
        <taxon>Bacilli</taxon>
        <taxon>Bacillales</taxon>
        <taxon>Thermoactinomycetaceae</taxon>
        <taxon>Melghirimyces</taxon>
    </lineage>
</organism>
<reference evidence="2 3" key="1">
    <citation type="submission" date="2016-10" db="EMBL/GenBank/DDBJ databases">
        <authorList>
            <person name="de Groot N.N."/>
        </authorList>
    </citation>
    <scope>NUCLEOTIDE SEQUENCE [LARGE SCALE GENOMIC DNA]</scope>
    <source>
        <strain evidence="2 3">DSM 45514</strain>
    </source>
</reference>
<accession>A0A1G6JM68</accession>